<keyword evidence="2" id="KW-1185">Reference proteome</keyword>
<evidence type="ECO:0008006" key="3">
    <source>
        <dbReference type="Google" id="ProtNLM"/>
    </source>
</evidence>
<reference evidence="1 2" key="1">
    <citation type="submission" date="2015-12" db="EMBL/GenBank/DDBJ databases">
        <title>Dictyostelia acquired genes for synthesis and detection of signals that induce cell-type specialization by lateral gene transfer from prokaryotes.</title>
        <authorList>
            <person name="Gloeckner G."/>
            <person name="Schaap P."/>
        </authorList>
    </citation>
    <scope>NUCLEOTIDE SEQUENCE [LARGE SCALE GENOMIC DNA]</scope>
    <source>
        <strain evidence="1 2">TK</strain>
    </source>
</reference>
<gene>
    <name evidence="1" type="ORF">DLAC_05521</name>
</gene>
<evidence type="ECO:0000313" key="1">
    <source>
        <dbReference type="EMBL" id="KYQ92928.1"/>
    </source>
</evidence>
<dbReference type="InParanoid" id="A0A151ZG33"/>
<dbReference type="InterPro" id="IPR032675">
    <property type="entry name" value="LRR_dom_sf"/>
</dbReference>
<dbReference type="Proteomes" id="UP000076078">
    <property type="component" value="Unassembled WGS sequence"/>
</dbReference>
<dbReference type="Gene3D" id="3.80.10.10">
    <property type="entry name" value="Ribonuclease Inhibitor"/>
    <property type="match status" value="1"/>
</dbReference>
<dbReference type="AlphaFoldDB" id="A0A151ZG33"/>
<protein>
    <recommendedName>
        <fullName evidence="3">F-box domain-containing protein</fullName>
    </recommendedName>
</protein>
<evidence type="ECO:0000313" key="2">
    <source>
        <dbReference type="Proteomes" id="UP000076078"/>
    </source>
</evidence>
<dbReference type="EMBL" id="LODT01000028">
    <property type="protein sequence ID" value="KYQ92928.1"/>
    <property type="molecule type" value="Genomic_DNA"/>
</dbReference>
<comment type="caution">
    <text evidence="1">The sequence shown here is derived from an EMBL/GenBank/DDBJ whole genome shotgun (WGS) entry which is preliminary data.</text>
</comment>
<accession>A0A151ZG33</accession>
<sequence length="534" mass="62347">MLKLPDNVIKHLIEVMIGSYNHYLETHHSPLKKMNWVIFQFTMVCQRWMDRVIPTVHVNTTLYITNNSVFTRFVRWVGLGIKFREVSLDSAVLMNPNSDVRLVLMSRPHVRNAISRMNISRLQSLNNPIQFENIKSLCVKDTFRDFKDALLSDMFPNVDLLTSIEFKSVKNYQNSTNENEIEWLNQVCNKFINIDDIGIFVNKQDHRVTAYLPSYPNIIQKLKRMHLMLNCIPINHLISILTHPFSCINTLKLHKTKERTSDINNNSVSLFYIFSNHHSLTSLSLHFSAEDLHLQHLNQLLNNQNLTILKLKYNKLISDNSTLPTNNNNIRILTLNFKEISFVDITNICNSLPNLNSLKISIYGMTITQSSIQLFQPKNEQIYLELVVKYQHDIIEYLADTKYPLHRIVNHLVIKQEYNNNKIISPQFIKQFNQHLDEMVRLETLYLSLPFKSEIMLKIVNSKIKHLILSEKTLGVSHCSEVPNELIENSTNLITLEFNSPIQLIFIPEQSSSLFHKNSALQRIYSSVYYSIYK</sequence>
<name>A0A151ZG33_TIELA</name>
<organism evidence="1 2">
    <name type="scientific">Tieghemostelium lacteum</name>
    <name type="common">Slime mold</name>
    <name type="synonym">Dictyostelium lacteum</name>
    <dbReference type="NCBI Taxonomy" id="361077"/>
    <lineage>
        <taxon>Eukaryota</taxon>
        <taxon>Amoebozoa</taxon>
        <taxon>Evosea</taxon>
        <taxon>Eumycetozoa</taxon>
        <taxon>Dictyostelia</taxon>
        <taxon>Dictyosteliales</taxon>
        <taxon>Raperosteliaceae</taxon>
        <taxon>Tieghemostelium</taxon>
    </lineage>
</organism>
<proteinExistence type="predicted"/>